<dbReference type="AlphaFoldDB" id="A0A918FUU1"/>
<proteinExistence type="predicted"/>
<sequence>MRRRPPTFDGGMNASAPASARLVQSPAPRERTRLWAALAALLFVPAAVVTGILTLASEQASRCVTYGEQCTPGLPSWVFKWSAGVGTVALLVALAAPAVRMRQAALTVQVLAEGTALLVILSHA</sequence>
<accession>A0A918FUU1</accession>
<reference evidence="3" key="2">
    <citation type="submission" date="2020-09" db="EMBL/GenBank/DDBJ databases">
        <authorList>
            <person name="Sun Q."/>
            <person name="Ohkuma M."/>
        </authorList>
    </citation>
    <scope>NUCLEOTIDE SEQUENCE</scope>
    <source>
        <strain evidence="3">JCM 4386</strain>
    </source>
</reference>
<keyword evidence="2" id="KW-0472">Membrane</keyword>
<evidence type="ECO:0000313" key="3">
    <source>
        <dbReference type="EMBL" id="GGR81519.1"/>
    </source>
</evidence>
<name>A0A918FUU1_9ACTN</name>
<feature type="region of interest" description="Disordered" evidence="1">
    <location>
        <begin position="1"/>
        <end position="25"/>
    </location>
</feature>
<keyword evidence="2" id="KW-0812">Transmembrane</keyword>
<dbReference type="Proteomes" id="UP000606194">
    <property type="component" value="Unassembled WGS sequence"/>
</dbReference>
<feature type="transmembrane region" description="Helical" evidence="2">
    <location>
        <begin position="34"/>
        <end position="57"/>
    </location>
</feature>
<protein>
    <submittedName>
        <fullName evidence="3">Uncharacterized protein</fullName>
    </submittedName>
</protein>
<keyword evidence="4" id="KW-1185">Reference proteome</keyword>
<feature type="transmembrane region" description="Helical" evidence="2">
    <location>
        <begin position="77"/>
        <end position="99"/>
    </location>
</feature>
<comment type="caution">
    <text evidence="3">The sequence shown here is derived from an EMBL/GenBank/DDBJ whole genome shotgun (WGS) entry which is preliminary data.</text>
</comment>
<keyword evidence="2" id="KW-1133">Transmembrane helix</keyword>
<evidence type="ECO:0000256" key="1">
    <source>
        <dbReference type="SAM" id="MobiDB-lite"/>
    </source>
</evidence>
<organism evidence="3 4">
    <name type="scientific">Streptomyces humidus</name>
    <dbReference type="NCBI Taxonomy" id="52259"/>
    <lineage>
        <taxon>Bacteria</taxon>
        <taxon>Bacillati</taxon>
        <taxon>Actinomycetota</taxon>
        <taxon>Actinomycetes</taxon>
        <taxon>Kitasatosporales</taxon>
        <taxon>Streptomycetaceae</taxon>
        <taxon>Streptomyces</taxon>
    </lineage>
</organism>
<evidence type="ECO:0000256" key="2">
    <source>
        <dbReference type="SAM" id="Phobius"/>
    </source>
</evidence>
<gene>
    <name evidence="3" type="ORF">GCM10010269_20880</name>
</gene>
<evidence type="ECO:0000313" key="4">
    <source>
        <dbReference type="Proteomes" id="UP000606194"/>
    </source>
</evidence>
<reference evidence="3" key="1">
    <citation type="journal article" date="2014" name="Int. J. Syst. Evol. Microbiol.">
        <title>Complete genome sequence of Corynebacterium casei LMG S-19264T (=DSM 44701T), isolated from a smear-ripened cheese.</title>
        <authorList>
            <consortium name="US DOE Joint Genome Institute (JGI-PGF)"/>
            <person name="Walter F."/>
            <person name="Albersmeier A."/>
            <person name="Kalinowski J."/>
            <person name="Ruckert C."/>
        </authorList>
    </citation>
    <scope>NUCLEOTIDE SEQUENCE</scope>
    <source>
        <strain evidence="3">JCM 4386</strain>
    </source>
</reference>
<dbReference type="EMBL" id="BMTL01000007">
    <property type="protein sequence ID" value="GGR81519.1"/>
    <property type="molecule type" value="Genomic_DNA"/>
</dbReference>